<dbReference type="EMBL" id="JANRMS010003647">
    <property type="protein sequence ID" value="KAJ3516708.1"/>
    <property type="molecule type" value="Genomic_DNA"/>
</dbReference>
<dbReference type="Proteomes" id="UP001148629">
    <property type="component" value="Unassembled WGS sequence"/>
</dbReference>
<comment type="caution">
    <text evidence="1">The sequence shown here is derived from an EMBL/GenBank/DDBJ whole genome shotgun (WGS) entry which is preliminary data.</text>
</comment>
<sequence>MDQASKMEDDNHDNPEEPGSNRGHDLPTAGEVGDDTEKSHDSVAPDTTRDEDPKFSALQKETTDGESAHKSPPIQSPPAMPEQETQEEQGEEEPEAASEKTQSGDLEMDDAPALTEQSKDDAERENISMNHPDEAHPASTEQPTEAMDIDETHDTPGNKDDVPTPTTSLEIADTTIVVSEEVHGTITEGAPGSLARDKVTLVEEKVFAETCVTPENGIEPSKSPAAPAAGMSLARKSAGATPGDREEVVEVEAESPERVESPDATMQDASLEATAKSEPQPTVTAAPTGHSEGAAEEANAIAKQRRRSTLVLSGHILHLD</sequence>
<evidence type="ECO:0000313" key="1">
    <source>
        <dbReference type="EMBL" id="KAJ3516708.1"/>
    </source>
</evidence>
<name>A0ACC1RHE2_9HYPO</name>
<keyword evidence="2" id="KW-1185">Reference proteome</keyword>
<reference evidence="1" key="1">
    <citation type="submission" date="2022-08" db="EMBL/GenBank/DDBJ databases">
        <title>Genome Sequence of Fusarium decemcellulare.</title>
        <authorList>
            <person name="Buettner E."/>
        </authorList>
    </citation>
    <scope>NUCLEOTIDE SEQUENCE</scope>
    <source>
        <strain evidence="1">Babe19</strain>
    </source>
</reference>
<protein>
    <submittedName>
        <fullName evidence="1">Uncharacterized protein</fullName>
    </submittedName>
</protein>
<evidence type="ECO:0000313" key="2">
    <source>
        <dbReference type="Proteomes" id="UP001148629"/>
    </source>
</evidence>
<accession>A0ACC1RHE2</accession>
<proteinExistence type="predicted"/>
<organism evidence="1 2">
    <name type="scientific">Fusarium decemcellulare</name>
    <dbReference type="NCBI Taxonomy" id="57161"/>
    <lineage>
        <taxon>Eukaryota</taxon>
        <taxon>Fungi</taxon>
        <taxon>Dikarya</taxon>
        <taxon>Ascomycota</taxon>
        <taxon>Pezizomycotina</taxon>
        <taxon>Sordariomycetes</taxon>
        <taxon>Hypocreomycetidae</taxon>
        <taxon>Hypocreales</taxon>
        <taxon>Nectriaceae</taxon>
        <taxon>Fusarium</taxon>
        <taxon>Fusarium decemcellulare species complex</taxon>
    </lineage>
</organism>
<gene>
    <name evidence="1" type="ORF">NM208_g14808</name>
</gene>